<dbReference type="RefSeq" id="XP_014159968.1">
    <property type="nucleotide sequence ID" value="XM_014304493.1"/>
</dbReference>
<dbReference type="Proteomes" id="UP000054560">
    <property type="component" value="Unassembled WGS sequence"/>
</dbReference>
<keyword evidence="3" id="KW-1185">Reference proteome</keyword>
<gene>
    <name evidence="2" type="ORF">SARC_01788</name>
</gene>
<evidence type="ECO:0000313" key="2">
    <source>
        <dbReference type="EMBL" id="KNC86066.1"/>
    </source>
</evidence>
<dbReference type="GeneID" id="25902292"/>
<proteinExistence type="predicted"/>
<dbReference type="AlphaFoldDB" id="A0A0L0GB12"/>
<dbReference type="EMBL" id="KQ241670">
    <property type="protein sequence ID" value="KNC86066.1"/>
    <property type="molecule type" value="Genomic_DNA"/>
</dbReference>
<organism evidence="2 3">
    <name type="scientific">Sphaeroforma arctica JP610</name>
    <dbReference type="NCBI Taxonomy" id="667725"/>
    <lineage>
        <taxon>Eukaryota</taxon>
        <taxon>Ichthyosporea</taxon>
        <taxon>Ichthyophonida</taxon>
        <taxon>Sphaeroforma</taxon>
    </lineage>
</organism>
<name>A0A0L0GB12_9EUKA</name>
<protein>
    <submittedName>
        <fullName evidence="2">Uncharacterized protein</fullName>
    </submittedName>
</protein>
<feature type="compositionally biased region" description="Polar residues" evidence="1">
    <location>
        <begin position="73"/>
        <end position="111"/>
    </location>
</feature>
<feature type="region of interest" description="Disordered" evidence="1">
    <location>
        <begin position="73"/>
        <end position="140"/>
    </location>
</feature>
<evidence type="ECO:0000313" key="3">
    <source>
        <dbReference type="Proteomes" id="UP000054560"/>
    </source>
</evidence>
<sequence length="202" mass="21645">MANNHYQPTERAMYLCKMNILKEQLHLPLTTAEFQMKSVVDDVLVRILLKDTISATTGQVVTTLPAREPVVSRNTRNTNINKNLDSNTNTSTHTGANKDTSAGGSMQSGIQTPAVGVGVGAGGARKRRARSNSFRNSHHHEEVVGSPMFMPADTGSSEGQVYPIPAAMPAQITAISAKGVFEHQPPCALHVDTATSHSQDLS</sequence>
<accession>A0A0L0GB12</accession>
<evidence type="ECO:0000256" key="1">
    <source>
        <dbReference type="SAM" id="MobiDB-lite"/>
    </source>
</evidence>
<reference evidence="2 3" key="1">
    <citation type="submission" date="2011-02" db="EMBL/GenBank/DDBJ databases">
        <title>The Genome Sequence of Sphaeroforma arctica JP610.</title>
        <authorList>
            <consortium name="The Broad Institute Genome Sequencing Platform"/>
            <person name="Russ C."/>
            <person name="Cuomo C."/>
            <person name="Young S.K."/>
            <person name="Zeng Q."/>
            <person name="Gargeya S."/>
            <person name="Alvarado L."/>
            <person name="Berlin A."/>
            <person name="Chapman S.B."/>
            <person name="Chen Z."/>
            <person name="Freedman E."/>
            <person name="Gellesch M."/>
            <person name="Goldberg J."/>
            <person name="Griggs A."/>
            <person name="Gujja S."/>
            <person name="Heilman E."/>
            <person name="Heiman D."/>
            <person name="Howarth C."/>
            <person name="Mehta T."/>
            <person name="Neiman D."/>
            <person name="Pearson M."/>
            <person name="Roberts A."/>
            <person name="Saif S."/>
            <person name="Shea T."/>
            <person name="Shenoy N."/>
            <person name="Sisk P."/>
            <person name="Stolte C."/>
            <person name="Sykes S."/>
            <person name="White J."/>
            <person name="Yandava C."/>
            <person name="Burger G."/>
            <person name="Gray M.W."/>
            <person name="Holland P.W.H."/>
            <person name="King N."/>
            <person name="Lang F.B.F."/>
            <person name="Roger A.J."/>
            <person name="Ruiz-Trillo I."/>
            <person name="Haas B."/>
            <person name="Nusbaum C."/>
            <person name="Birren B."/>
        </authorList>
    </citation>
    <scope>NUCLEOTIDE SEQUENCE [LARGE SCALE GENOMIC DNA]</scope>
    <source>
        <strain evidence="2 3">JP610</strain>
    </source>
</reference>